<protein>
    <submittedName>
        <fullName evidence="1">DUF4998 domain-containing protein</fullName>
    </submittedName>
</protein>
<reference evidence="1" key="1">
    <citation type="submission" date="2021-06" db="EMBL/GenBank/DDBJ databases">
        <title>44 bacteria genomes isolated from Dapeng, Shenzhen.</title>
        <authorList>
            <person name="Zheng W."/>
            <person name="Yu S."/>
            <person name="Huang Y."/>
        </authorList>
    </citation>
    <scope>NUCLEOTIDE SEQUENCE</scope>
    <source>
        <strain evidence="1">DP5N28-2</strain>
    </source>
</reference>
<dbReference type="Pfam" id="PF16389">
    <property type="entry name" value="DUF4998"/>
    <property type="match status" value="1"/>
</dbReference>
<comment type="caution">
    <text evidence="1">The sequence shown here is derived from an EMBL/GenBank/DDBJ whole genome shotgun (WGS) entry which is preliminary data.</text>
</comment>
<organism evidence="1 2">
    <name type="scientific">Membranihabitans marinus</name>
    <dbReference type="NCBI Taxonomy" id="1227546"/>
    <lineage>
        <taxon>Bacteria</taxon>
        <taxon>Pseudomonadati</taxon>
        <taxon>Bacteroidota</taxon>
        <taxon>Saprospiria</taxon>
        <taxon>Saprospirales</taxon>
        <taxon>Saprospiraceae</taxon>
        <taxon>Membranihabitans</taxon>
    </lineage>
</organism>
<dbReference type="RefSeq" id="WP_222578446.1">
    <property type="nucleotide sequence ID" value="NZ_JAHVHU010000002.1"/>
</dbReference>
<evidence type="ECO:0000313" key="2">
    <source>
        <dbReference type="Proteomes" id="UP000753961"/>
    </source>
</evidence>
<dbReference type="Proteomes" id="UP000753961">
    <property type="component" value="Unassembled WGS sequence"/>
</dbReference>
<gene>
    <name evidence="1" type="ORF">KUV50_02215</name>
</gene>
<dbReference type="PROSITE" id="PS51257">
    <property type="entry name" value="PROKAR_LIPOPROTEIN"/>
    <property type="match status" value="1"/>
</dbReference>
<keyword evidence="2" id="KW-1185">Reference proteome</keyword>
<evidence type="ECO:0000313" key="1">
    <source>
        <dbReference type="EMBL" id="MBY5956932.1"/>
    </source>
</evidence>
<dbReference type="AlphaFoldDB" id="A0A953HJM3"/>
<dbReference type="EMBL" id="JAHVHU010000002">
    <property type="protein sequence ID" value="MBY5956932.1"/>
    <property type="molecule type" value="Genomic_DNA"/>
</dbReference>
<sequence>MKYVIISISVLSFLFSSCTKMNDLHDVYLKRGEKIYVGKLDSAYIFPGKERVKLRFWPSDPRATKMVIYWQSRSDSMLVDITPEIVGDSSDVIIKSLPEYDHIFEVVTMNNDFSNRSIPYTVTGSVYGERYQSITANRVINEIFQDTLSESWVIKWLGKVETGIGSEIIYNTVDGEQMKVYTPMSENVTMLENLKSDLRYRTLFLPETDAIDTFYTGFTEVPLQ</sequence>
<proteinExistence type="predicted"/>
<accession>A0A953HJM3</accession>
<name>A0A953HJM3_9BACT</name>